<dbReference type="SUPFAM" id="SSF52540">
    <property type="entry name" value="P-loop containing nucleoside triphosphate hydrolases"/>
    <property type="match status" value="1"/>
</dbReference>
<dbReference type="Gene3D" id="3.40.50.300">
    <property type="entry name" value="P-loop containing nucleotide triphosphate hydrolases"/>
    <property type="match status" value="1"/>
</dbReference>
<evidence type="ECO:0000313" key="3">
    <source>
        <dbReference type="Proteomes" id="UP000064137"/>
    </source>
</evidence>
<dbReference type="CDD" id="cd00009">
    <property type="entry name" value="AAA"/>
    <property type="match status" value="1"/>
</dbReference>
<evidence type="ECO:0000259" key="1">
    <source>
        <dbReference type="SMART" id="SM00382"/>
    </source>
</evidence>
<evidence type="ECO:0000313" key="2">
    <source>
        <dbReference type="EMBL" id="ALZ84489.1"/>
    </source>
</evidence>
<dbReference type="PANTHER" id="PTHR30050:SF4">
    <property type="entry name" value="ATP-BINDING PROTEIN RV3427C IN INSERTION SEQUENCE-RELATED"/>
    <property type="match status" value="1"/>
</dbReference>
<name>A0A0U4XT34_9PSED</name>
<dbReference type="InterPro" id="IPR027417">
    <property type="entry name" value="P-loop_NTPase"/>
</dbReference>
<dbReference type="GO" id="GO:0006260">
    <property type="term" value="P:DNA replication"/>
    <property type="evidence" value="ECO:0007669"/>
    <property type="project" value="TreeGrafter"/>
</dbReference>
<dbReference type="InterPro" id="IPR003593">
    <property type="entry name" value="AAA+_ATPase"/>
</dbReference>
<dbReference type="PANTHER" id="PTHR30050">
    <property type="entry name" value="CHROMOSOMAL REPLICATION INITIATOR PROTEIN DNAA"/>
    <property type="match status" value="1"/>
</dbReference>
<dbReference type="KEGG" id="por:APT59_09850"/>
<dbReference type="Pfam" id="PF01695">
    <property type="entry name" value="IstB_IS21"/>
    <property type="match status" value="1"/>
</dbReference>
<organism evidence="2 3">
    <name type="scientific">Pseudomonas oryzihabitans</name>
    <dbReference type="NCBI Taxonomy" id="47885"/>
    <lineage>
        <taxon>Bacteria</taxon>
        <taxon>Pseudomonadati</taxon>
        <taxon>Pseudomonadota</taxon>
        <taxon>Gammaproteobacteria</taxon>
        <taxon>Pseudomonadales</taxon>
        <taxon>Pseudomonadaceae</taxon>
        <taxon>Pseudomonas</taxon>
    </lineage>
</organism>
<dbReference type="GO" id="GO:0005524">
    <property type="term" value="F:ATP binding"/>
    <property type="evidence" value="ECO:0007669"/>
    <property type="project" value="InterPro"/>
</dbReference>
<sequence length="259" mass="28734">MLERTQRLAGIVGQEQATCDRHGAYEAQVFRDERRSGCPACAEDAREKREAEEWAAQRRQGAVAKLERRLGSAMIPPRFTGKTFESYRAETAEQKKALASCRRYAEQFTENAQGGRCMLLLGKTGTGKTHLAAAVAQHVIREHGATAIYTTVSRICQHIKGSFGSDATYTEAQAIELFAQADLLVIDEVGASRDNDFERMSIFEVVNKRYEEMKPTVLVSNLCATKFEASVGDRTADRLREGGGFVLLFEWDSARRGAA</sequence>
<dbReference type="SMART" id="SM00382">
    <property type="entry name" value="AAA"/>
    <property type="match status" value="1"/>
</dbReference>
<dbReference type="InterPro" id="IPR002611">
    <property type="entry name" value="IstB_ATP-bd"/>
</dbReference>
<accession>A0A0U4XT34</accession>
<protein>
    <recommendedName>
        <fullName evidence="1">AAA+ ATPase domain-containing protein</fullName>
    </recommendedName>
</protein>
<dbReference type="Proteomes" id="UP000064137">
    <property type="component" value="Chromosome"/>
</dbReference>
<dbReference type="EMBL" id="CP013987">
    <property type="protein sequence ID" value="ALZ84489.1"/>
    <property type="molecule type" value="Genomic_DNA"/>
</dbReference>
<feature type="domain" description="AAA+ ATPase" evidence="1">
    <location>
        <begin position="114"/>
        <end position="245"/>
    </location>
</feature>
<dbReference type="AlphaFoldDB" id="A0A0U4XT34"/>
<reference evidence="2 3" key="1">
    <citation type="submission" date="2016-01" db="EMBL/GenBank/DDBJ databases">
        <title>Annotation of Pseudomonas oryzihabitans USDA-ARS-USMARC-56511.</title>
        <authorList>
            <person name="Harhay G.P."/>
            <person name="Harhay D.M."/>
            <person name="Smith T.P.L."/>
            <person name="Bono J.L."/>
            <person name="Heaton M.P."/>
            <person name="Clawson M.L."/>
            <person name="Chitko-Mckown C.G."/>
            <person name="Capik S.F."/>
            <person name="DeDonder K.D."/>
            <person name="Apley M.D."/>
            <person name="Lubbers B.V."/>
            <person name="White B.J."/>
            <person name="Larson R.L."/>
        </authorList>
    </citation>
    <scope>NUCLEOTIDE SEQUENCE [LARGE SCALE GENOMIC DNA]</scope>
    <source>
        <strain evidence="2 3">USDA-ARS-USMARC-56511</strain>
    </source>
</reference>
<gene>
    <name evidence="2" type="ORF">APT59_09850</name>
</gene>
<proteinExistence type="predicted"/>